<evidence type="ECO:0000256" key="2">
    <source>
        <dbReference type="SAM" id="MobiDB-lite"/>
    </source>
</evidence>
<feature type="region of interest" description="Disordered" evidence="2">
    <location>
        <begin position="168"/>
        <end position="235"/>
    </location>
</feature>
<dbReference type="InterPro" id="IPR001841">
    <property type="entry name" value="Znf_RING"/>
</dbReference>
<dbReference type="PROSITE" id="PS50089">
    <property type="entry name" value="ZF_RING_2"/>
    <property type="match status" value="1"/>
</dbReference>
<organism evidence="4 5">
    <name type="scientific">Dentipellis fragilis</name>
    <dbReference type="NCBI Taxonomy" id="205917"/>
    <lineage>
        <taxon>Eukaryota</taxon>
        <taxon>Fungi</taxon>
        <taxon>Dikarya</taxon>
        <taxon>Basidiomycota</taxon>
        <taxon>Agaricomycotina</taxon>
        <taxon>Agaricomycetes</taxon>
        <taxon>Russulales</taxon>
        <taxon>Hericiaceae</taxon>
        <taxon>Dentipellis</taxon>
    </lineage>
</organism>
<dbReference type="AlphaFoldDB" id="A0A4Y9ZE89"/>
<dbReference type="OrthoDB" id="8062037at2759"/>
<dbReference type="SUPFAM" id="SSF57850">
    <property type="entry name" value="RING/U-box"/>
    <property type="match status" value="1"/>
</dbReference>
<dbReference type="GO" id="GO:0008270">
    <property type="term" value="F:zinc ion binding"/>
    <property type="evidence" value="ECO:0007669"/>
    <property type="project" value="UniProtKB-KW"/>
</dbReference>
<reference evidence="4 5" key="1">
    <citation type="submission" date="2019-02" db="EMBL/GenBank/DDBJ databases">
        <title>Genome sequencing of the rare red list fungi Dentipellis fragilis.</title>
        <authorList>
            <person name="Buettner E."/>
            <person name="Kellner H."/>
        </authorList>
    </citation>
    <scope>NUCLEOTIDE SEQUENCE [LARGE SCALE GENOMIC DNA]</scope>
    <source>
        <strain evidence="4 5">DSM 105465</strain>
    </source>
</reference>
<name>A0A4Y9ZE89_9AGAM</name>
<feature type="compositionally biased region" description="Basic and acidic residues" evidence="2">
    <location>
        <begin position="168"/>
        <end position="180"/>
    </location>
</feature>
<keyword evidence="5" id="KW-1185">Reference proteome</keyword>
<accession>A0A4Y9ZE89</accession>
<evidence type="ECO:0000313" key="4">
    <source>
        <dbReference type="EMBL" id="TFY72902.1"/>
    </source>
</evidence>
<dbReference type="Proteomes" id="UP000298327">
    <property type="component" value="Unassembled WGS sequence"/>
</dbReference>
<dbReference type="InterPro" id="IPR013083">
    <property type="entry name" value="Znf_RING/FYVE/PHD"/>
</dbReference>
<sequence length="285" mass="31563">MFDCYHAHYSSVASARQSSGRPRVRVRVRSACTLPSLDVLIAATMDPGELPWLTMGAGMMSMDGNAGRNTNQMMRDMVTVMQRRHGEGDRLTSPQIQQLIDELPRLTEEDLEANGQYDGSCPICMNTYLAALAEEEMSQVMDSPAHPVENLGVTRLAKTCGHIFCRKELSSPDMDPRRDNPTPSQHPSCPLCRTSFVAASERDAQARAPTQDTAHMDDADRDEDGEDDDEYNQAMERIIAAYREERSRLRASASPDGGVFWPDPLSTGGEHPGADDRNEYAGMYS</sequence>
<protein>
    <recommendedName>
        <fullName evidence="3">RING-type domain-containing protein</fullName>
    </recommendedName>
</protein>
<dbReference type="STRING" id="205917.A0A4Y9ZE89"/>
<keyword evidence="1" id="KW-0863">Zinc-finger</keyword>
<evidence type="ECO:0000259" key="3">
    <source>
        <dbReference type="PROSITE" id="PS50089"/>
    </source>
</evidence>
<feature type="compositionally biased region" description="Acidic residues" evidence="2">
    <location>
        <begin position="219"/>
        <end position="231"/>
    </location>
</feature>
<feature type="region of interest" description="Disordered" evidence="2">
    <location>
        <begin position="247"/>
        <end position="285"/>
    </location>
</feature>
<evidence type="ECO:0000256" key="1">
    <source>
        <dbReference type="PROSITE-ProRule" id="PRU00175"/>
    </source>
</evidence>
<proteinExistence type="predicted"/>
<evidence type="ECO:0000313" key="5">
    <source>
        <dbReference type="Proteomes" id="UP000298327"/>
    </source>
</evidence>
<dbReference type="Gene3D" id="3.30.40.10">
    <property type="entry name" value="Zinc/RING finger domain, C3HC4 (zinc finger)"/>
    <property type="match status" value="1"/>
</dbReference>
<comment type="caution">
    <text evidence="4">The sequence shown here is derived from an EMBL/GenBank/DDBJ whole genome shotgun (WGS) entry which is preliminary data.</text>
</comment>
<gene>
    <name evidence="4" type="ORF">EVG20_g88</name>
</gene>
<keyword evidence="1" id="KW-0479">Metal-binding</keyword>
<dbReference type="EMBL" id="SEOQ01000002">
    <property type="protein sequence ID" value="TFY72902.1"/>
    <property type="molecule type" value="Genomic_DNA"/>
</dbReference>
<keyword evidence="1" id="KW-0862">Zinc</keyword>
<feature type="domain" description="RING-type" evidence="3">
    <location>
        <begin position="121"/>
        <end position="193"/>
    </location>
</feature>